<dbReference type="AlphaFoldDB" id="A0AA47N7K6"/>
<keyword evidence="2" id="KW-1185">Reference proteome</keyword>
<sequence length="217" mass="23406">MDSKDFFSSRLTFVCVCGVFLLGLVEKKKTELCQELSLQARDLRFQHSTSLTARNNCIIIRMETVEVAALAVNPAVSFGGVGSRVADAHSLLAHPSAAAHWGARALPTARLPVTGAVAASCGSPRSGFQCRTRRTHTGRTPETRDRCKQDCSPYCSSCTHTYLMCPPQPAMSSLSSVLQRGPVMSGSLHHAHSGPAWIHCYNSVCEGIFPCGPSWGR</sequence>
<reference evidence="1" key="1">
    <citation type="journal article" date="2023" name="Front. Mar. Sci.">
        <title>A new Merluccius polli reference genome to investigate the effects of global change in West African waters.</title>
        <authorList>
            <person name="Mateo J.L."/>
            <person name="Blanco-Fernandez C."/>
            <person name="Garcia-Vazquez E."/>
            <person name="Machado-Schiaffino G."/>
        </authorList>
    </citation>
    <scope>NUCLEOTIDE SEQUENCE</scope>
    <source>
        <strain evidence="1">C29</strain>
        <tissue evidence="1">Fin</tissue>
    </source>
</reference>
<name>A0AA47N7K6_MERPO</name>
<proteinExistence type="predicted"/>
<evidence type="ECO:0000313" key="2">
    <source>
        <dbReference type="Proteomes" id="UP001174136"/>
    </source>
</evidence>
<accession>A0AA47N7K6</accession>
<comment type="caution">
    <text evidence="1">The sequence shown here is derived from an EMBL/GenBank/DDBJ whole genome shotgun (WGS) entry which is preliminary data.</text>
</comment>
<dbReference type="EMBL" id="JAOPHQ010000611">
    <property type="protein sequence ID" value="KAK0153882.1"/>
    <property type="molecule type" value="Genomic_DNA"/>
</dbReference>
<gene>
    <name evidence="1" type="primary">MRS2_2</name>
    <name evidence="1" type="ORF">N1851_004045</name>
</gene>
<protein>
    <submittedName>
        <fullName evidence="1">Magnesium transporter MRS2, mitochondrial</fullName>
    </submittedName>
</protein>
<organism evidence="1 2">
    <name type="scientific">Merluccius polli</name>
    <name type="common">Benguela hake</name>
    <name type="synonym">Merluccius cadenati</name>
    <dbReference type="NCBI Taxonomy" id="89951"/>
    <lineage>
        <taxon>Eukaryota</taxon>
        <taxon>Metazoa</taxon>
        <taxon>Chordata</taxon>
        <taxon>Craniata</taxon>
        <taxon>Vertebrata</taxon>
        <taxon>Euteleostomi</taxon>
        <taxon>Actinopterygii</taxon>
        <taxon>Neopterygii</taxon>
        <taxon>Teleostei</taxon>
        <taxon>Neoteleostei</taxon>
        <taxon>Acanthomorphata</taxon>
        <taxon>Zeiogadaria</taxon>
        <taxon>Gadariae</taxon>
        <taxon>Gadiformes</taxon>
        <taxon>Gadoidei</taxon>
        <taxon>Merlucciidae</taxon>
        <taxon>Merluccius</taxon>
    </lineage>
</organism>
<dbReference type="Gene3D" id="2.40.128.330">
    <property type="match status" value="1"/>
</dbReference>
<evidence type="ECO:0000313" key="1">
    <source>
        <dbReference type="EMBL" id="KAK0153882.1"/>
    </source>
</evidence>
<dbReference type="Proteomes" id="UP001174136">
    <property type="component" value="Unassembled WGS sequence"/>
</dbReference>